<gene>
    <name evidence="20" type="ORF">H9657_14005</name>
</gene>
<evidence type="ECO:0000256" key="11">
    <source>
        <dbReference type="ARBA" id="ARBA00023004"/>
    </source>
</evidence>
<dbReference type="SUPFAM" id="SSF55874">
    <property type="entry name" value="ATPase domain of HSP90 chaperone/DNA topoisomerase II/histidine kinase"/>
    <property type="match status" value="1"/>
</dbReference>
<name>A0ABR8QG33_9CELL</name>
<evidence type="ECO:0000256" key="10">
    <source>
        <dbReference type="ARBA" id="ARBA00022777"/>
    </source>
</evidence>
<evidence type="ECO:0000256" key="7">
    <source>
        <dbReference type="ARBA" id="ARBA00022490"/>
    </source>
</evidence>
<dbReference type="Proteomes" id="UP000604241">
    <property type="component" value="Unassembled WGS sequence"/>
</dbReference>
<feature type="transmembrane region" description="Helical" evidence="18">
    <location>
        <begin position="64"/>
        <end position="83"/>
    </location>
</feature>
<evidence type="ECO:0000256" key="2">
    <source>
        <dbReference type="ARBA" id="ARBA00001966"/>
    </source>
</evidence>
<feature type="transmembrane region" description="Helical" evidence="18">
    <location>
        <begin position="130"/>
        <end position="156"/>
    </location>
</feature>
<evidence type="ECO:0000256" key="9">
    <source>
        <dbReference type="ARBA" id="ARBA00022723"/>
    </source>
</evidence>
<keyword evidence="18" id="KW-0472">Membrane</keyword>
<keyword evidence="9" id="KW-0479">Metal-binding</keyword>
<evidence type="ECO:0000256" key="4">
    <source>
        <dbReference type="ARBA" id="ARBA00012438"/>
    </source>
</evidence>
<evidence type="ECO:0000256" key="13">
    <source>
        <dbReference type="ARBA" id="ARBA00023014"/>
    </source>
</evidence>
<dbReference type="Gene3D" id="1.20.5.1930">
    <property type="match status" value="1"/>
</dbReference>
<dbReference type="Pfam" id="PF07730">
    <property type="entry name" value="HisKA_3"/>
    <property type="match status" value="1"/>
</dbReference>
<dbReference type="InterPro" id="IPR011712">
    <property type="entry name" value="Sig_transdc_His_kin_sub3_dim/P"/>
</dbReference>
<protein>
    <recommendedName>
        <fullName evidence="5">Oxygen sensor histidine kinase NreB</fullName>
        <ecNumber evidence="4">2.7.13.3</ecNumber>
    </recommendedName>
    <alternativeName>
        <fullName evidence="15">Nitrogen regulation protein B</fullName>
    </alternativeName>
</protein>
<feature type="transmembrane region" description="Helical" evidence="18">
    <location>
        <begin position="168"/>
        <end position="185"/>
    </location>
</feature>
<keyword evidence="10 20" id="KW-0418">Kinase</keyword>
<keyword evidence="8" id="KW-0808">Transferase</keyword>
<dbReference type="InterPro" id="IPR036890">
    <property type="entry name" value="HATPase_C_sf"/>
</dbReference>
<reference evidence="20 21" key="1">
    <citation type="submission" date="2020-08" db="EMBL/GenBank/DDBJ databases">
        <title>A Genomic Blueprint of the Chicken Gut Microbiome.</title>
        <authorList>
            <person name="Gilroy R."/>
            <person name="Ravi A."/>
            <person name="Getino M."/>
            <person name="Pursley I."/>
            <person name="Horton D.L."/>
            <person name="Alikhan N.-F."/>
            <person name="Baker D."/>
            <person name="Gharbi K."/>
            <person name="Hall N."/>
            <person name="Watson M."/>
            <person name="Adriaenssens E.M."/>
            <person name="Foster-Nyarko E."/>
            <person name="Jarju S."/>
            <person name="Secka A."/>
            <person name="Antonio M."/>
            <person name="Oren A."/>
            <person name="Chaudhuri R."/>
            <person name="La Ragione R.M."/>
            <person name="Hildebrand F."/>
            <person name="Pallen M.J."/>
        </authorList>
    </citation>
    <scope>NUCLEOTIDE SEQUENCE [LARGE SCALE GENOMIC DNA]</scope>
    <source>
        <strain evidence="20 21">Sa3CUA2</strain>
    </source>
</reference>
<evidence type="ECO:0000256" key="16">
    <source>
        <dbReference type="SAM" id="Coils"/>
    </source>
</evidence>
<feature type="region of interest" description="Disordered" evidence="17">
    <location>
        <begin position="1"/>
        <end position="44"/>
    </location>
</feature>
<proteinExistence type="predicted"/>
<dbReference type="PANTHER" id="PTHR24421:SF62">
    <property type="entry name" value="SENSORY TRANSDUCTION HISTIDINE KINASE"/>
    <property type="match status" value="1"/>
</dbReference>
<evidence type="ECO:0000313" key="20">
    <source>
        <dbReference type="EMBL" id="MBD7919383.1"/>
    </source>
</evidence>
<comment type="subcellular location">
    <subcellularLocation>
        <location evidence="3">Cytoplasm</location>
    </subcellularLocation>
</comment>
<feature type="transmembrane region" description="Helical" evidence="18">
    <location>
        <begin position="197"/>
        <end position="218"/>
    </location>
</feature>
<comment type="function">
    <text evidence="14">Member of the two-component regulatory system NreB/NreC involved in the control of dissimilatory nitrate/nitrite reduction in response to oxygen. NreB functions as a direct oxygen sensor histidine kinase which is autophosphorylated, in the absence of oxygen, probably at the conserved histidine residue, and transfers its phosphate group probably to a conserved aspartate residue of NreC. NreB/NreC activates the expression of the nitrate (narGHJI) and nitrite (nir) reductase operons, as well as the putative nitrate transporter gene narT.</text>
</comment>
<keyword evidence="7" id="KW-0963">Cytoplasm</keyword>
<keyword evidence="16" id="KW-0175">Coiled coil</keyword>
<feature type="transmembrane region" description="Helical" evidence="18">
    <location>
        <begin position="90"/>
        <end position="110"/>
    </location>
</feature>
<dbReference type="PIRSF" id="PIRSF037434">
    <property type="entry name" value="STHK_ChrS"/>
    <property type="match status" value="1"/>
</dbReference>
<evidence type="ECO:0000256" key="14">
    <source>
        <dbReference type="ARBA" id="ARBA00024827"/>
    </source>
</evidence>
<evidence type="ECO:0000256" key="8">
    <source>
        <dbReference type="ARBA" id="ARBA00022679"/>
    </source>
</evidence>
<dbReference type="GO" id="GO:0016301">
    <property type="term" value="F:kinase activity"/>
    <property type="evidence" value="ECO:0007669"/>
    <property type="project" value="UniProtKB-KW"/>
</dbReference>
<dbReference type="PROSITE" id="PS50109">
    <property type="entry name" value="HIS_KIN"/>
    <property type="match status" value="1"/>
</dbReference>
<comment type="cofactor">
    <cofactor evidence="2">
        <name>[4Fe-4S] cluster</name>
        <dbReference type="ChEBI" id="CHEBI:49883"/>
    </cofactor>
</comment>
<dbReference type="InterPro" id="IPR050482">
    <property type="entry name" value="Sensor_HK_TwoCompSys"/>
</dbReference>
<evidence type="ECO:0000256" key="15">
    <source>
        <dbReference type="ARBA" id="ARBA00030800"/>
    </source>
</evidence>
<evidence type="ECO:0000256" key="3">
    <source>
        <dbReference type="ARBA" id="ARBA00004496"/>
    </source>
</evidence>
<feature type="coiled-coil region" evidence="16">
    <location>
        <begin position="214"/>
        <end position="251"/>
    </location>
</feature>
<dbReference type="EMBL" id="JACSQV010000012">
    <property type="protein sequence ID" value="MBD7919383.1"/>
    <property type="molecule type" value="Genomic_DNA"/>
</dbReference>
<sequence length="487" mass="51312">MGPPGLRAATSLRRSRTPAIAPRNAPRQTKGGHPAPPFGRCAPRGPGYRGRVRAHTLPSVTRRLLVGLDVLVAGLVVVAVLRAPESVPQWATLLTAAVFTGLYGVGRATIRVHEAPLDAARGRWWPAGAWITALIVVWTILLQLSAGALWIAFPLMLLQMHVLGPHRGVLAVAVTTVVAGVDGMLERAATDTSIAPALGPAVGAAVAVAVTLGLEALVRESQERQRMLEELARARHEVAAAEQEAAIATERERLAREIHDTLAQGYSAIELLLRAADQSVGHDDTRTHAYIGQARSTAQENLAEARRFVRALAPADLDGTTLVAALHRIADRTQAAAVSAPATDRGPQAAAPASLTVRVHTSGTPRALPLQVEAALVRIAQSALANVVQHAAARHATLTLTFLPEEVILDVVDDGCGFDPDRHPGPARHGGFGLIAMRSRARELGGSLTIETSPGDGTALAVRVPARDEDGAAQSPPARGEQHEEDR</sequence>
<dbReference type="CDD" id="cd16917">
    <property type="entry name" value="HATPase_UhpB-NarQ-NarX-like"/>
    <property type="match status" value="1"/>
</dbReference>
<evidence type="ECO:0000256" key="1">
    <source>
        <dbReference type="ARBA" id="ARBA00000085"/>
    </source>
</evidence>
<keyword evidence="21" id="KW-1185">Reference proteome</keyword>
<dbReference type="InterPro" id="IPR017205">
    <property type="entry name" value="Sig_transdc_His_kinase_ChrS"/>
</dbReference>
<keyword evidence="6" id="KW-0004">4Fe-4S</keyword>
<dbReference type="EC" id="2.7.13.3" evidence="4"/>
<dbReference type="SMART" id="SM00387">
    <property type="entry name" value="HATPase_c"/>
    <property type="match status" value="1"/>
</dbReference>
<dbReference type="InterPro" id="IPR004358">
    <property type="entry name" value="Sig_transdc_His_kin-like_C"/>
</dbReference>
<keyword evidence="18" id="KW-1133">Transmembrane helix</keyword>
<accession>A0ABR8QG33</accession>
<evidence type="ECO:0000256" key="12">
    <source>
        <dbReference type="ARBA" id="ARBA00023012"/>
    </source>
</evidence>
<evidence type="ECO:0000256" key="5">
    <source>
        <dbReference type="ARBA" id="ARBA00017322"/>
    </source>
</evidence>
<evidence type="ECO:0000259" key="19">
    <source>
        <dbReference type="PROSITE" id="PS50109"/>
    </source>
</evidence>
<feature type="domain" description="Histidine kinase" evidence="19">
    <location>
        <begin position="376"/>
        <end position="468"/>
    </location>
</feature>
<dbReference type="PRINTS" id="PR00344">
    <property type="entry name" value="BCTRLSENSOR"/>
</dbReference>
<dbReference type="Pfam" id="PF02518">
    <property type="entry name" value="HATPase_c"/>
    <property type="match status" value="1"/>
</dbReference>
<comment type="catalytic activity">
    <reaction evidence="1">
        <text>ATP + protein L-histidine = ADP + protein N-phospho-L-histidine.</text>
        <dbReference type="EC" id="2.7.13.3"/>
    </reaction>
</comment>
<evidence type="ECO:0000313" key="21">
    <source>
        <dbReference type="Proteomes" id="UP000604241"/>
    </source>
</evidence>
<evidence type="ECO:0000256" key="18">
    <source>
        <dbReference type="SAM" id="Phobius"/>
    </source>
</evidence>
<dbReference type="PANTHER" id="PTHR24421">
    <property type="entry name" value="NITRATE/NITRITE SENSOR PROTEIN NARX-RELATED"/>
    <property type="match status" value="1"/>
</dbReference>
<dbReference type="InterPro" id="IPR005467">
    <property type="entry name" value="His_kinase_dom"/>
</dbReference>
<keyword evidence="13" id="KW-0411">Iron-sulfur</keyword>
<dbReference type="InterPro" id="IPR003594">
    <property type="entry name" value="HATPase_dom"/>
</dbReference>
<evidence type="ECO:0000256" key="17">
    <source>
        <dbReference type="SAM" id="MobiDB-lite"/>
    </source>
</evidence>
<keyword evidence="18" id="KW-0812">Transmembrane</keyword>
<evidence type="ECO:0000256" key="6">
    <source>
        <dbReference type="ARBA" id="ARBA00022485"/>
    </source>
</evidence>
<comment type="caution">
    <text evidence="20">The sequence shown here is derived from an EMBL/GenBank/DDBJ whole genome shotgun (WGS) entry which is preliminary data.</text>
</comment>
<keyword evidence="12" id="KW-0902">Two-component regulatory system</keyword>
<dbReference type="Gene3D" id="3.30.565.10">
    <property type="entry name" value="Histidine kinase-like ATPase, C-terminal domain"/>
    <property type="match status" value="1"/>
</dbReference>
<organism evidence="20 21">
    <name type="scientific">Cellulomonas avistercoris</name>
    <dbReference type="NCBI Taxonomy" id="2762242"/>
    <lineage>
        <taxon>Bacteria</taxon>
        <taxon>Bacillati</taxon>
        <taxon>Actinomycetota</taxon>
        <taxon>Actinomycetes</taxon>
        <taxon>Micrococcales</taxon>
        <taxon>Cellulomonadaceae</taxon>
        <taxon>Cellulomonas</taxon>
    </lineage>
</organism>
<feature type="region of interest" description="Disordered" evidence="17">
    <location>
        <begin position="451"/>
        <end position="487"/>
    </location>
</feature>
<keyword evidence="11" id="KW-0408">Iron</keyword>